<protein>
    <recommendedName>
        <fullName evidence="2">Beta-mannosidase-like galactose-binding domain-containing protein</fullName>
    </recommendedName>
</protein>
<dbReference type="EMBL" id="VXRG01000171">
    <property type="protein sequence ID" value="MXY95800.1"/>
    <property type="molecule type" value="Genomic_DNA"/>
</dbReference>
<dbReference type="Pfam" id="PF17132">
    <property type="entry name" value="Glyco_hydro_106"/>
    <property type="match status" value="1"/>
</dbReference>
<dbReference type="AlphaFoldDB" id="A0A6B0YXP2"/>
<sequence length="1269" mass="143093">MTTPSYDSLRQLFRQPPLDYSDFVTWFWETGDLNKERITWQLEELKKKGVGGTWYYPRYLDGERYGTWPAYFSEEWWEFFRHSVSEHERLGLEAWFSGWEGREYWQDLLRAERAARPELEGRRLVIHEARSQEAGTLQLDLPQGETVLAAAAYRLGEGELDPSSSRELALPEPGQALSWDAPEPGWLLAAVASQPHDLDYLNPHVAARYLEIYWQEHEERLHEFVGSTLSLYGQDELYVLNGNILYAPELVERFKAEKGYDPSPWLVGLFHDVGAFTDKIRCDYYEVMSTLLEENLYRPLCDWHEERGLRYGTIATWGRQDMLGQTWHYGDFFRLMRWFHVTGNEDPGASLPGERCFIDAKLSSSILHIYERERASMCVYWGSGWGMTQEENVAWTNENYAYGLNLYNQHGGLYNTLGGWYEWVPPSIHWRQPYWEHWQTFVDYVSRLSAVMSQGTHVADVALLYPLTTVHANWLRGDSFTSAADECAMTTFALARQIYEAGIDFDFIDDNLLTQAVVRDGTLEIAGIRFRTVLLPPMTTIRRQTLAKLQEFYDGGGAVVAFRQLPGASQEHGRDDPEIRARLQHIFGIASSEEAAHRTEAHSQALGSIYRQRNENGGQGIFMPSQETARTPHAAQRGVDIAAVISDAIDRDVVASERNVFHTHQRIGELDVYFLYNVESEPRELTFTLRVLGEPEIWDCWSGEVTPWHRFACTDDRTTVRLTMEANQGIVLVLRPPGGRPAVTADNLGAITHVETAGDTVEVRGTFEDGGAKSVRVRHQGCEYGAKARLGPAPAPLHLTGDWSFRLLPTMDNRWGDFREPAGDEQIGAEARQFRYREEEMPGEAQGWHSRDYDDGSWPVFTYTFGPYWRASGPFPRGQTPPELAALSAWDTDTLDAGGMNWETVCYSQEFGQPGTDVFGGSHGVPDSFLCFDIADEHEERVRYLYTHVRAPRAGRWVLHLGADSGQVERAWLNGEALLPEDSGEPVPAAPEVVLQEGLNLLLLVCAQPPAQPLRAYAALLEPSTTPARDRPAARLTWFTEPSELTYEIAPRKEKRVGWYRCEAPAGTHTLHLDVDGESVQVWVNGAETAVRDGQVQLDAPLADVSQIALRVEQMPGVYAGAAIRQPVRFECADASLPLGDWSQYALESYSGGAVYKKKFTLKENQLQGEVVLDLGAVNTTAEVAVNGQVVGVRLARPYRFDITGQVHEGANELEVTVYNTLANYFSTGPYESDYVFPGQTVSGLLGPVTVSFPARVMLTARPVWNTSL</sequence>
<name>A0A6B0YXP2_9CHLR</name>
<dbReference type="Gene3D" id="2.60.120.260">
    <property type="entry name" value="Galactose-binding domain-like"/>
    <property type="match status" value="1"/>
</dbReference>
<organism evidence="3">
    <name type="scientific">Caldilineaceae bacterium SB0664_bin_27</name>
    <dbReference type="NCBI Taxonomy" id="2605260"/>
    <lineage>
        <taxon>Bacteria</taxon>
        <taxon>Bacillati</taxon>
        <taxon>Chloroflexota</taxon>
        <taxon>Caldilineae</taxon>
        <taxon>Caldilineales</taxon>
        <taxon>Caldilineaceae</taxon>
    </lineage>
</organism>
<dbReference type="PANTHER" id="PTHR36848:SF2">
    <property type="entry name" value="SECRETED PROTEIN"/>
    <property type="match status" value="1"/>
</dbReference>
<dbReference type="GO" id="GO:0004553">
    <property type="term" value="F:hydrolase activity, hydrolyzing O-glycosyl compounds"/>
    <property type="evidence" value="ECO:0007669"/>
    <property type="project" value="UniProtKB-ARBA"/>
</dbReference>
<dbReference type="Gene3D" id="3.40.50.880">
    <property type="match status" value="1"/>
</dbReference>
<dbReference type="InterPro" id="IPR054593">
    <property type="entry name" value="Beta-mannosidase-like_N2"/>
</dbReference>
<dbReference type="PANTHER" id="PTHR36848">
    <property type="entry name" value="DNA-BINDING PROTEIN (PUTATIVE SECRETED PROTEIN)-RELATED"/>
    <property type="match status" value="1"/>
</dbReference>
<evidence type="ECO:0000313" key="3">
    <source>
        <dbReference type="EMBL" id="MXY95800.1"/>
    </source>
</evidence>
<dbReference type="InterPro" id="IPR029062">
    <property type="entry name" value="Class_I_gatase-like"/>
</dbReference>
<dbReference type="SUPFAM" id="SSF49785">
    <property type="entry name" value="Galactose-binding domain-like"/>
    <property type="match status" value="1"/>
</dbReference>
<dbReference type="InterPro" id="IPR008979">
    <property type="entry name" value="Galactose-bd-like_sf"/>
</dbReference>
<dbReference type="InterPro" id="IPR053161">
    <property type="entry name" value="Ulvan_degrading_GH"/>
</dbReference>
<dbReference type="NCBIfam" id="NF045579">
    <property type="entry name" value="rhamnoside_JR"/>
    <property type="match status" value="1"/>
</dbReference>
<gene>
    <name evidence="3" type="ORF">F4Y42_20365</name>
</gene>
<feature type="domain" description="Beta-mannosidase-like galactose-binding" evidence="2">
    <location>
        <begin position="1155"/>
        <end position="1223"/>
    </location>
</feature>
<proteinExistence type="predicted"/>
<reference evidence="3" key="1">
    <citation type="submission" date="2019-09" db="EMBL/GenBank/DDBJ databases">
        <title>Characterisation of the sponge microbiome using genome-centric metagenomics.</title>
        <authorList>
            <person name="Engelberts J.P."/>
            <person name="Robbins S.J."/>
            <person name="De Goeij J.M."/>
            <person name="Aranda M."/>
            <person name="Bell S.C."/>
            <person name="Webster N.S."/>
        </authorList>
    </citation>
    <scope>NUCLEOTIDE SEQUENCE</scope>
    <source>
        <strain evidence="3">SB0664_bin_27</strain>
    </source>
</reference>
<evidence type="ECO:0000256" key="1">
    <source>
        <dbReference type="ARBA" id="ARBA00022801"/>
    </source>
</evidence>
<comment type="caution">
    <text evidence="3">The sequence shown here is derived from an EMBL/GenBank/DDBJ whole genome shotgun (WGS) entry which is preliminary data.</text>
</comment>
<accession>A0A6B0YXP2</accession>
<dbReference type="Pfam" id="PF22666">
    <property type="entry name" value="Glyco_hydro_2_N2"/>
    <property type="match status" value="1"/>
</dbReference>
<evidence type="ECO:0000259" key="2">
    <source>
        <dbReference type="Pfam" id="PF22666"/>
    </source>
</evidence>
<keyword evidence="1" id="KW-0378">Hydrolase</keyword>